<dbReference type="EMBL" id="CP060724">
    <property type="protein sequence ID" value="QNN74941.1"/>
    <property type="molecule type" value="Genomic_DNA"/>
</dbReference>
<accession>A0A7G9T4B6</accession>
<sequence>MLQELSIRDFAIISQLELSFEQGMTVLTGETGAGKSIIIDAVSLLVGGRSSSDFIREGAKKAVLQGVFAFDSSPELEQTLLCYGIELTDMQLVISREIHLNGRNVIRINGTLITATILREIGQHLVDIQGQNEHQELMRVERHGELLDQYAAKVILPLRAKYGAAYQEYQQLQKTLNKRQANEQAFAQRLDMLTYQVNELQDAQLISGEEETLTAEFQELSNFQDVLEALSTAHEALAGEWDGNGLDVVSKAMSALETIEELSGRYQTLAQNVRDAYFELQEASSDILSVRDSMTFDAERLQEVTDRLNLIRTLENKYGATIEDVLAYQNKIENELTAMGGDTVDLETLSTQVALLKTKAQTLADELTKKRQAAADELAIVIHEQLRDLYMEKAVFSVKFQLQPALVSSGQESIEFYIQTNPGETAKPLAKIASGGELSRMMLALKTIFARNQGITSIIFDEVDTGVSGRVAQAMANKIATIAEQSQVLTITHLPQVAAVANQHWLIEKHVTDGRTMTTVVPLNNEQRVEELARMLSGDNLTQAARQNARDLLSAQKHEM</sequence>
<keyword evidence="6" id="KW-0067">ATP-binding</keyword>
<evidence type="ECO:0000256" key="9">
    <source>
        <dbReference type="PIRNR" id="PIRNR003128"/>
    </source>
</evidence>
<dbReference type="RefSeq" id="WP_187528776.1">
    <property type="nucleotide sequence ID" value="NZ_CP060724.1"/>
</dbReference>
<dbReference type="PANTHER" id="PTHR11059">
    <property type="entry name" value="DNA REPAIR PROTEIN RECN"/>
    <property type="match status" value="1"/>
</dbReference>
<dbReference type="GO" id="GO:0005524">
    <property type="term" value="F:ATP binding"/>
    <property type="evidence" value="ECO:0007669"/>
    <property type="project" value="UniProtKB-KW"/>
</dbReference>
<evidence type="ECO:0000313" key="12">
    <source>
        <dbReference type="EMBL" id="QNN74941.1"/>
    </source>
</evidence>
<dbReference type="KEGG" id="wdi:H9L19_06005"/>
<dbReference type="PIRSF" id="PIRSF003128">
    <property type="entry name" value="RecN"/>
    <property type="match status" value="1"/>
</dbReference>
<keyword evidence="4" id="KW-0547">Nucleotide-binding</keyword>
<evidence type="ECO:0000256" key="4">
    <source>
        <dbReference type="ARBA" id="ARBA00022741"/>
    </source>
</evidence>
<feature type="coiled-coil region" evidence="10">
    <location>
        <begin position="346"/>
        <end position="377"/>
    </location>
</feature>
<keyword evidence="7 9" id="KW-0234">DNA repair</keyword>
<comment type="function">
    <text evidence="1 9">May be involved in recombinational repair of damaged DNA.</text>
</comment>
<keyword evidence="10" id="KW-0175">Coiled coil</keyword>
<evidence type="ECO:0000256" key="2">
    <source>
        <dbReference type="ARBA" id="ARBA00009441"/>
    </source>
</evidence>
<dbReference type="NCBIfam" id="NF008121">
    <property type="entry name" value="PRK10869.1"/>
    <property type="match status" value="1"/>
</dbReference>
<proteinExistence type="inferred from homology"/>
<protein>
    <recommendedName>
        <fullName evidence="3 9">DNA repair protein RecN</fullName>
    </recommendedName>
    <alternativeName>
        <fullName evidence="8 9">Recombination protein N</fullName>
    </alternativeName>
</protein>
<evidence type="ECO:0000256" key="10">
    <source>
        <dbReference type="SAM" id="Coils"/>
    </source>
</evidence>
<dbReference type="NCBIfam" id="TIGR00634">
    <property type="entry name" value="recN"/>
    <property type="match status" value="1"/>
</dbReference>
<dbReference type="SUPFAM" id="SSF52540">
    <property type="entry name" value="P-loop containing nucleoside triphosphate hydrolases"/>
    <property type="match status" value="2"/>
</dbReference>
<dbReference type="GO" id="GO:0006281">
    <property type="term" value="P:DNA repair"/>
    <property type="evidence" value="ECO:0007669"/>
    <property type="project" value="UniProtKB-KW"/>
</dbReference>
<dbReference type="Gene3D" id="3.40.50.300">
    <property type="entry name" value="P-loop containing nucleotide triphosphate hydrolases"/>
    <property type="match status" value="2"/>
</dbReference>
<dbReference type="PANTHER" id="PTHR11059:SF0">
    <property type="entry name" value="DNA REPAIR PROTEIN RECN"/>
    <property type="match status" value="1"/>
</dbReference>
<dbReference type="AlphaFoldDB" id="A0A7G9T4B6"/>
<dbReference type="InterPro" id="IPR027417">
    <property type="entry name" value="P-loop_NTPase"/>
</dbReference>
<reference evidence="12 13" key="1">
    <citation type="submission" date="2020-08" db="EMBL/GenBank/DDBJ databases">
        <title>Genome sequence of Weissella diestrammenae KACC 16890T.</title>
        <authorList>
            <person name="Hyun D.-W."/>
            <person name="Bae J.-W."/>
        </authorList>
    </citation>
    <scope>NUCLEOTIDE SEQUENCE [LARGE SCALE GENOMIC DNA]</scope>
    <source>
        <strain evidence="12 13">KACC 16890</strain>
    </source>
</reference>
<dbReference type="InterPro" id="IPR003395">
    <property type="entry name" value="RecF/RecN/SMC_N"/>
</dbReference>
<evidence type="ECO:0000256" key="5">
    <source>
        <dbReference type="ARBA" id="ARBA00022763"/>
    </source>
</evidence>
<evidence type="ECO:0000256" key="7">
    <source>
        <dbReference type="ARBA" id="ARBA00023204"/>
    </source>
</evidence>
<evidence type="ECO:0000313" key="13">
    <source>
        <dbReference type="Proteomes" id="UP000515800"/>
    </source>
</evidence>
<evidence type="ECO:0000256" key="8">
    <source>
        <dbReference type="ARBA" id="ARBA00033408"/>
    </source>
</evidence>
<evidence type="ECO:0000259" key="11">
    <source>
        <dbReference type="Pfam" id="PF02463"/>
    </source>
</evidence>
<feature type="domain" description="RecF/RecN/SMC N-terminal" evidence="11">
    <location>
        <begin position="1"/>
        <end position="505"/>
    </location>
</feature>
<gene>
    <name evidence="12" type="primary">recN</name>
    <name evidence="12" type="ORF">H9L19_06005</name>
</gene>
<dbReference type="Proteomes" id="UP000515800">
    <property type="component" value="Chromosome"/>
</dbReference>
<name>A0A7G9T4B6_9LACO</name>
<dbReference type="GO" id="GO:0006310">
    <property type="term" value="P:DNA recombination"/>
    <property type="evidence" value="ECO:0007669"/>
    <property type="project" value="InterPro"/>
</dbReference>
<dbReference type="GO" id="GO:0009432">
    <property type="term" value="P:SOS response"/>
    <property type="evidence" value="ECO:0007669"/>
    <property type="project" value="TreeGrafter"/>
</dbReference>
<dbReference type="FunFam" id="3.40.50.300:FF:000356">
    <property type="entry name" value="DNA repair protein RecN"/>
    <property type="match status" value="1"/>
</dbReference>
<evidence type="ECO:0000256" key="6">
    <source>
        <dbReference type="ARBA" id="ARBA00022840"/>
    </source>
</evidence>
<keyword evidence="5 9" id="KW-0227">DNA damage</keyword>
<evidence type="ECO:0000256" key="3">
    <source>
        <dbReference type="ARBA" id="ARBA00021315"/>
    </source>
</evidence>
<dbReference type="InterPro" id="IPR004604">
    <property type="entry name" value="DNA_recomb/repair_RecN"/>
</dbReference>
<keyword evidence="13" id="KW-1185">Reference proteome</keyword>
<dbReference type="FunFam" id="3.40.50.300:FF:000319">
    <property type="entry name" value="DNA repair protein RecN"/>
    <property type="match status" value="1"/>
</dbReference>
<organism evidence="12 13">
    <name type="scientific">Weissella diestrammenae</name>
    <dbReference type="NCBI Taxonomy" id="1162633"/>
    <lineage>
        <taxon>Bacteria</taxon>
        <taxon>Bacillati</taxon>
        <taxon>Bacillota</taxon>
        <taxon>Bacilli</taxon>
        <taxon>Lactobacillales</taxon>
        <taxon>Lactobacillaceae</taxon>
        <taxon>Weissella</taxon>
    </lineage>
</organism>
<dbReference type="CDD" id="cd03241">
    <property type="entry name" value="ABC_RecN"/>
    <property type="match status" value="2"/>
</dbReference>
<dbReference type="Pfam" id="PF02463">
    <property type="entry name" value="SMC_N"/>
    <property type="match status" value="1"/>
</dbReference>
<comment type="similarity">
    <text evidence="2 9">Belongs to the RecN family.</text>
</comment>
<evidence type="ECO:0000256" key="1">
    <source>
        <dbReference type="ARBA" id="ARBA00003618"/>
    </source>
</evidence>
<dbReference type="GO" id="GO:0043590">
    <property type="term" value="C:bacterial nucleoid"/>
    <property type="evidence" value="ECO:0007669"/>
    <property type="project" value="TreeGrafter"/>
</dbReference>